<evidence type="ECO:0000256" key="7">
    <source>
        <dbReference type="ARBA" id="ARBA00023186"/>
    </source>
</evidence>
<dbReference type="PROSITE" id="PS50234">
    <property type="entry name" value="VWFA"/>
    <property type="match status" value="1"/>
</dbReference>
<dbReference type="Gene3D" id="3.40.50.300">
    <property type="entry name" value="P-loop containing nucleotide triphosphate hydrolases"/>
    <property type="match status" value="6"/>
</dbReference>
<dbReference type="Gene3D" id="3.40.50.410">
    <property type="entry name" value="von Willebrand factor, type A domain"/>
    <property type="match status" value="1"/>
</dbReference>
<feature type="domain" description="VWFA" evidence="12">
    <location>
        <begin position="4298"/>
        <end position="4497"/>
    </location>
</feature>
<evidence type="ECO:0000256" key="1">
    <source>
        <dbReference type="ARBA" id="ARBA00004604"/>
    </source>
</evidence>
<evidence type="ECO:0000256" key="6">
    <source>
        <dbReference type="ARBA" id="ARBA00022840"/>
    </source>
</evidence>
<feature type="compositionally biased region" description="Low complexity" evidence="11">
    <location>
        <begin position="4046"/>
        <end position="4055"/>
    </location>
</feature>
<feature type="compositionally biased region" description="Basic and acidic residues" evidence="11">
    <location>
        <begin position="4112"/>
        <end position="4127"/>
    </location>
</feature>
<dbReference type="GO" id="GO:0005524">
    <property type="term" value="F:ATP binding"/>
    <property type="evidence" value="ECO:0007669"/>
    <property type="project" value="UniProtKB-KW"/>
</dbReference>
<proteinExistence type="inferred from homology"/>
<dbReference type="InterPro" id="IPR040848">
    <property type="entry name" value="AAA_lid_7"/>
</dbReference>
<feature type="compositionally biased region" description="Basic and acidic residues" evidence="11">
    <location>
        <begin position="3822"/>
        <end position="3841"/>
    </location>
</feature>
<keyword evidence="7 9" id="KW-0143">Chaperone</keyword>
<dbReference type="FunFam" id="3.40.50.300:FF:004550">
    <property type="entry name" value="Midasin"/>
    <property type="match status" value="1"/>
</dbReference>
<evidence type="ECO:0000259" key="12">
    <source>
        <dbReference type="PROSITE" id="PS50234"/>
    </source>
</evidence>
<evidence type="ECO:0000256" key="4">
    <source>
        <dbReference type="ARBA" id="ARBA00017143"/>
    </source>
</evidence>
<feature type="coiled-coil region" evidence="10">
    <location>
        <begin position="3418"/>
        <end position="3453"/>
    </location>
</feature>
<dbReference type="InterPro" id="IPR011704">
    <property type="entry name" value="ATPase_dyneun-rel_AAA"/>
</dbReference>
<comment type="similarity">
    <text evidence="3 9">Belongs to the midasin family.</text>
</comment>
<feature type="compositionally biased region" description="Basic residues" evidence="11">
    <location>
        <begin position="4002"/>
        <end position="4015"/>
    </location>
</feature>
<feature type="compositionally biased region" description="Acidic residues" evidence="11">
    <location>
        <begin position="3853"/>
        <end position="3879"/>
    </location>
</feature>
<dbReference type="GO" id="GO:0005654">
    <property type="term" value="C:nucleoplasm"/>
    <property type="evidence" value="ECO:0007669"/>
    <property type="project" value="UniProtKB-SubCell"/>
</dbReference>
<evidence type="ECO:0000256" key="10">
    <source>
        <dbReference type="SAM" id="Coils"/>
    </source>
</evidence>
<organism evidence="13">
    <name type="scientific">Pongo abelii</name>
    <name type="common">Sumatran orangutan</name>
    <name type="synonym">Pongo pygmaeus abelii</name>
    <dbReference type="NCBI Taxonomy" id="9601"/>
    <lineage>
        <taxon>Eukaryota</taxon>
        <taxon>Metazoa</taxon>
        <taxon>Chordata</taxon>
        <taxon>Craniata</taxon>
        <taxon>Vertebrata</taxon>
        <taxon>Euteleostomi</taxon>
        <taxon>Mammalia</taxon>
        <taxon>Eutheria</taxon>
        <taxon>Euarchontoglires</taxon>
        <taxon>Primates</taxon>
        <taxon>Haplorrhini</taxon>
        <taxon>Catarrhini</taxon>
        <taxon>Hominidae</taxon>
        <taxon>Pongo</taxon>
    </lineage>
</organism>
<keyword evidence="6 9" id="KW-0067">ATP-binding</keyword>
<dbReference type="Pfam" id="PF21108">
    <property type="entry name" value="MDN1_4th"/>
    <property type="match status" value="1"/>
</dbReference>
<dbReference type="InterPro" id="IPR003593">
    <property type="entry name" value="AAA+_ATPase"/>
</dbReference>
<feature type="compositionally biased region" description="Basic and acidic residues" evidence="11">
    <location>
        <begin position="3758"/>
        <end position="3768"/>
    </location>
</feature>
<reference evidence="13" key="1">
    <citation type="submission" date="2017-12" db="EMBL/GenBank/DDBJ databases">
        <title>High-resolution comparative analysis of great ape genomes.</title>
        <authorList>
            <person name="Pollen A."/>
            <person name="Hastie A."/>
            <person name="Hormozdiari F."/>
            <person name="Dougherty M."/>
            <person name="Liu R."/>
            <person name="Chaisson M."/>
            <person name="Hoppe E."/>
            <person name="Hill C."/>
            <person name="Pang A."/>
            <person name="Hillier L."/>
            <person name="Baker C."/>
            <person name="Armstrong J."/>
            <person name="Shendure J."/>
            <person name="Paten B."/>
            <person name="Wilson R."/>
            <person name="Chao H."/>
            <person name="Schneider V."/>
            <person name="Ventura M."/>
            <person name="Kronenberg Z."/>
            <person name="Murali S."/>
            <person name="Gordon D."/>
            <person name="Cantsilieris S."/>
            <person name="Munson K."/>
            <person name="Nelson B."/>
            <person name="Raja A."/>
            <person name="Underwood J."/>
            <person name="Diekhans M."/>
            <person name="Fiddes I."/>
            <person name="Haussler D."/>
            <person name="Eichler E."/>
        </authorList>
    </citation>
    <scope>NUCLEOTIDE SEQUENCE [LARGE SCALE GENOMIC DNA]</scope>
    <source>
        <strain evidence="13">Susie</strain>
    </source>
</reference>
<protein>
    <recommendedName>
        <fullName evidence="4 9">Midasin</fullName>
    </recommendedName>
</protein>
<keyword evidence="8 9" id="KW-0539">Nucleus</keyword>
<dbReference type="GO" id="GO:0005730">
    <property type="term" value="C:nucleolus"/>
    <property type="evidence" value="ECO:0007669"/>
    <property type="project" value="UniProtKB-SubCell"/>
</dbReference>
<evidence type="ECO:0000313" key="13">
    <source>
        <dbReference type="EMBL" id="PNJ60237.1"/>
    </source>
</evidence>
<feature type="compositionally biased region" description="Acidic residues" evidence="11">
    <location>
        <begin position="3790"/>
        <end position="3801"/>
    </location>
</feature>
<feature type="compositionally biased region" description="Basic and acidic residues" evidence="11">
    <location>
        <begin position="4019"/>
        <end position="4029"/>
    </location>
</feature>
<name>A0A2J8VRT7_PONAB</name>
<dbReference type="GO" id="GO:0016887">
    <property type="term" value="F:ATP hydrolysis activity"/>
    <property type="evidence" value="ECO:0007669"/>
    <property type="project" value="InterPro"/>
</dbReference>
<evidence type="ECO:0000256" key="2">
    <source>
        <dbReference type="ARBA" id="ARBA00004642"/>
    </source>
</evidence>
<dbReference type="FunFam" id="3.40.50.410:FF:000028">
    <property type="entry name" value="Midasin"/>
    <property type="match status" value="1"/>
</dbReference>
<feature type="region of interest" description="Disordered" evidence="11">
    <location>
        <begin position="3649"/>
        <end position="4175"/>
    </location>
</feature>
<dbReference type="GO" id="GO:0000027">
    <property type="term" value="P:ribosomal large subunit assembly"/>
    <property type="evidence" value="ECO:0007669"/>
    <property type="project" value="InterPro"/>
</dbReference>
<dbReference type="InterPro" id="IPR048617">
    <property type="entry name" value="MDN1_AAA_lid_4"/>
</dbReference>
<feature type="compositionally biased region" description="Basic and acidic residues" evidence="11">
    <location>
        <begin position="3881"/>
        <end position="3902"/>
    </location>
</feature>
<gene>
    <name evidence="13" type="ORF">CR201_G0016934</name>
</gene>
<feature type="compositionally biased region" description="Acidic residues" evidence="11">
    <location>
        <begin position="3748"/>
        <end position="3757"/>
    </location>
</feature>
<comment type="function">
    <text evidence="9">Nuclear chaperone required for maturation and nuclear export of pre-60S ribosome subunits.</text>
</comment>
<feature type="compositionally biased region" description="Basic and acidic residues" evidence="11">
    <location>
        <begin position="3735"/>
        <end position="3747"/>
    </location>
</feature>
<feature type="compositionally biased region" description="Acidic residues" evidence="11">
    <location>
        <begin position="3925"/>
        <end position="3935"/>
    </location>
</feature>
<dbReference type="InterPro" id="IPR002035">
    <property type="entry name" value="VWF_A"/>
</dbReference>
<sequence>MEHFLLEVAAAPLRLIAAKNEKSRSELGRFLAKQVWTPQDRQCVLSTLAQLLLDKDCTVLVGHQLRPLLLDLLERNAEAIKAGGQINHDLHERLCVSMSKLIGNHPDVLPFALRYFKDTSPVFQRLFLESSDANPVRYGRRRMKLRDLMEAAYKFLQQEQSVFRELWDWSVCVPLLRSHDTLVRWYTANCLALVTCMNEEHKLSFLKKIFNSDELIHFRLRLLEEAQLQDLEKALVLANPEVSCWRKEKQLQYLQGHLVSSDLCPRVTAVCGVVLPRQPSAPGELGGNRSSSREQELALRSYVLVESVCKNLQTLAMAVASQNAVLLEGPIGCGKTSLVEYLAAVTGRMKPPQLLKVQLGDQTDSKMLLGMYRCTDVPGEFVWQPGILTQAATMGHWILLEDIDYAPLDVVSVLIPLLENGELLIPGRGDCLKVAPGFQFFATRRLLSCGGNWYRPLNSHATLLDKYWTKIHLDNLDKRELNEILQSRYPSLLAVVDHLLDIYIQLTGEKHHCWSDSSVGCEQAPEEVSEARRENKRPTLEGRELSLRDLLNWCNRIAHSFDSSSLSASLNIFQEVKSYLLQAEFFCQLYKPEIVINELDLQVGRVRLLRKQNEAVHIQSYKPVDHKLIWLPLREAFEELFAQTFSKKQNFTFLGHIQTCYRQKRWYDLLRLMQHVHKSAVNKDGKDSETGLLIKEKWEAFGLRLSHAQQQMKMTENTLLFAFVEGTLAQAVKKGEWILLDEINLAAPEILECLSGLLEGSSGSLVLLDRGDTEPLVRHPDFRLFACMNPATDVGKRNLPPGIRNRFTELYVEELESKEDLQVLIVDYLKGLSVNKNTVQGIIKTYPVLIQGETSVGKTSLIQWLAAATGNHCVRINNHEHTDIQEYIGCYTSDSSGKLVFKEGVLIDAMRKGYWIILDELNLAPTDVLEALNRLLDDNRELLVTETQEVVKAHPRFMLFATQNPPGLYGGRKVLSRAFRNRFVELHFDELPSSELETILHKRCSLPPSYCSKLVKVMLDLQSYRRSSSVFAGKQGFITLRDLFRWAERYRLAEQIEKEYDWLQHLANDGYMLLAGRVRKQEEVDVIQEVLEKHFKKKLCPQSLFSKENILKLLGKLSTQISTLESNFGHIVWTEGMRRLAMLVGRALEFGEPVLLVGDTGCGKTTICQVFAALANQKLYSVSCHLHMETSDFLGGLRPVRQKPNDKEEIDTSRLFEWHDGPLIQAMKEDGFFLLDEISLADDSVLERLNSVLEVEKSLVLAEKGSPEDKDSEVELLTAGKKFRILATMNPGGDFGKKELSPALRNRFTEIWCPQSTSREDLIQIISHNLRPGLCLGRVDPKGSDIPEVMLDFIDWLTHQEFGRKCVVSIRDILSWVNFMNKMGEEAASKRPEIISTVTTFVHAACLVYIDGIGSGPVLHRNNIADYALSAGTTAMNAQRLLRATKLKKPILLEGSPGVGKTSLVGALAKASGNTLVRINLSEQTDITDLFGADLPVEGGKGGEFAWRDGPLLAALKAGHWVVLDEVFVDPLTVIDMEFIASTLFPAIEKNIVKKMVAFNNQIDHEVTVEKKWGQKGGPWEFNLRDLFRWCQLMLVDQSPGCYDPGQHVFLVYGERMRTEEDKKKVIAVFKDVFGSNSNPYMGTRLFRITPYDVQLGYSVLSRGSCVPHPSRHPLLLLHQSFQPLESIMKCVQMSWMVILVGPASVGKTSLVQLLAHLTGHTLKIMAMNSAMDTTELLGGFEQVDLIRPWRRLLEKVEGTVRALLRDSLLISADDAEVVLRAWSHFLLTYKPKCLGEGGIAITMEIVNKLEAVLLLMQRLNNKINSYSKAEFAKLVEEFRSFGVKLTQSASGRSHGTFEWVDSMLVQALKSGDWLLMDNVNFCKLFLSMDPVHGDISRAMRNRGLEIYISGEGDVSTPDNLDLKVLLHSLGLVGNSVCDILLALHTETRSTVVVEVNTYWIDEPDVLAMAVKLLIERATNQDWMLRVKWLYHLAKNIPQELDEFVIPLDPRWNMQALDMIRNLMDFDPQTDQPDQLFALLESAANKTIIYLDREKRVFTEANLVSVGSKKLRDSVLRMSFEFHQDPESYHTLPHEIVVNLAAFFELCDALVLLWVQSSQGMVSDASVNEILGSLRWRDRFWTVADTVKVDAPGLALLALHWHWVLKHLVHQIPRLLMNYEDKYYKEVQTVSEHIQNCLGSQTGGFAGIKKLQKFLGRPFPFKVSPEEITSLWSELFNSMFMSFWSSTVTTNPEYWLMWNPLPGMQQREAPKSVLDSTLKGPGNLNRPIFSKCCFEVLTSSWRASPWDVSGLPILSSSHVTLGEWVERTQQLQDISSMLWTNMAISSVAEFRRTDSQLQGQVLFRHLAGLAELLPESQRQEYMQNCDQLLFGSSQAFQHVGQTLGDMAGQEVLPKELLCQLLTSLHHLFGEGESKRSLPEPAQRGSLWVSLGLLQIQTWLPQARFDPAVKREYKLNYAKEELHQLQCEWKTRNLSSQLQTGRDLEDEVVVSYSHPHVRLLRQRMDRLDNLTCRLLKKQAFRPQLPAYESLVQEIHHYVTSIAKAPAVQDLLTRLLQALHMDGPRSAQVAQSLLKEEASWQQSHHQFRKRLAEEYTFYPDAVSPLQASILQLQHGMRLVASELHTSLHSSMVGADGLGTLATALLAFPSVGPTFPTYYAHADTLCSVKSEEVLRGLGKLILKRSGGKELEGKGQKACPTREQLLMNALLYLRSHVLCKGELDQRALQLFRHVCQEIINEWDEQERIAQEKAEQESSLYRYRSRNSRTALSDEEEEEREFRKQFPLHEKLLVIMDRIRSFPLSSPISKFLNGLEILLAKAQDWEENASRALSLRKHLDSISQMIIRWRKLELNCWSMSLDNTMKRHTEKSTKHWFSIYQMLEKHMQEQTEEQEDSLCSVLWNLYHYYKQFFDRVQAKIVELRSPLEKELKATIPEWCQGAAPSGLEGELLRRLPKLRKRMRKMCLMFMKDSPLPRLVEGLDQFTGEVISSVSELQTLKVEPSAEKEKQRSEAKHILMQKQRALSDLFKHLAKIGLSYRKGLAWARSKNPQEMLHLHPLDLRSALSIVSSTQEADSRLLTEISSSWDGCQKYFYRSLARHARLNAALATPAKEMGMGNVERCRGFSAHLMKMLVRQRRSLTTLSEQWIILRNLLSCVQEIHSRLMGPQAYPVAFPPQDGVQQWTERLQHLAMQCQILLEQLSWLLQCCPSVGPAPGHGNVQVLGQPPAPCLERPELSKEQLCGVVLDLIPSNLSYPSPIPGSQLPSGCRMRKQDQLWQQSTMRLTEMIKTIKTVKADVDKIRQQSCETLFHSWKDFEVCSSALSCLSQVSVHLQGLESLFILPGMEVEQRDSQIALVESLEYVRGEISKAMADFTTWKTHLLTSGSQGGNQMLDEGFVEDFSEQMEIAIRAILCAIQNLEERKNEKAEENTDQASSQEEYAGFERLQSGHLTKLLEDDFWADVSTLHVQKIISAISELLERLKSYGEDGTAAKHLFFSQSCSLLVCLVPVLSSYSDLVLFFLTMSLATHRSTAKLLSVLAQVFTELAQKGFCLPKEFMEDSAGEGATEFHDYEGGGIGEGEGMKDVSDQIENEEQVEDTFQKGQEKDKEDPDSKSDIKGEDNAIEMLEDFDGKMHDGELEEQEEDDEKSDSEGGDLDKHMGDLNGEEADKLDERLWGDDDEEEDEEEEDNKTEETGPGMDEEDSELVAKDDNLDNGNSNKDKSQQDKKEEKEEAEADDGGQGEDKINEQIDEREYDENEVDPYHGNQEKVPEPEALDLPDDLNFDSDDKNGGEDTDNEEGEEDNPLEIKEKPEEAGHEAEERGETETDQNESQSPQEPEEGPSEDDKTEGEEEMDTGADDQDGDAAQHPEEHSEEQQQSLEEKDKEADEEGGDNGPADQGFQPQKHEEEWEDSDTEEQVPEALERKEHASCGQTGVENMQSTQAMELAGDAPEKEQGKEEHGSGAADANQAEGHESNFIAQLASQKHTRKNTQSFKRKPGQADNERSMGDHNERVHKRLRTVDTDSHAEQGPAQQPQAQVEDADAFEHIKQGSDTYDAQTYDVASKEQQQSAKDSGKDQEKEEIEDTLMDTEEQEELKAADVEQLKAEEIKSGTTAPLGFDEMEVEIQTVKTEEDQDPRTDKAHKETENEKPERSQESTIHTAHQFLMDTIFQPFLKDVNELRQELERQLEMWQPRESGNPEEEKVAAEMWQSYLILTTPLSQRLCEELRLILEPTQAAKLKGDYRTGKRLNIRKVIPYIASQFRKDKIWLRRTKPSKRQYQICLAIDDSSSMVDNHTKQLAFESLAVIGNALTLLEVGQIAVCSFGESVKLLHPFHEQFSDYSGSQILRLCKFQQKKTKIAQFLESVANMFAAAQQLSQNISSETAQLLLVVSDGRGLFLEGKERVLAAVQAARNANIFVIFVVLDNPSSRDSILDIKVPIFKGPGEMPEIRSYMEEFPFPYYIILRDVNALPETLSDALRQWFELVTASDHP</sequence>
<dbReference type="FunFam" id="3.40.50.300:FF:000582">
    <property type="entry name" value="Midasin"/>
    <property type="match status" value="1"/>
</dbReference>
<feature type="compositionally biased region" description="Acidic residues" evidence="11">
    <location>
        <begin position="4097"/>
        <end position="4111"/>
    </location>
</feature>
<dbReference type="PANTHER" id="PTHR48103">
    <property type="entry name" value="MIDASIN-RELATED"/>
    <property type="match status" value="1"/>
</dbReference>
<dbReference type="SUPFAM" id="SSF53300">
    <property type="entry name" value="vWA-like"/>
    <property type="match status" value="1"/>
</dbReference>
<dbReference type="CDD" id="cd01460">
    <property type="entry name" value="vWA_midasin"/>
    <property type="match status" value="1"/>
</dbReference>
<evidence type="ECO:0000256" key="11">
    <source>
        <dbReference type="SAM" id="MobiDB-lite"/>
    </source>
</evidence>
<dbReference type="GO" id="GO:0000055">
    <property type="term" value="P:ribosomal large subunit export from nucleus"/>
    <property type="evidence" value="ECO:0007669"/>
    <property type="project" value="TreeGrafter"/>
</dbReference>
<comment type="caution">
    <text evidence="13">The sequence shown here is derived from an EMBL/GenBank/DDBJ whole genome shotgun (WGS) entry which is preliminary data.</text>
</comment>
<dbReference type="InterPro" id="IPR012099">
    <property type="entry name" value="Midasin"/>
</dbReference>
<feature type="compositionally biased region" description="Basic and acidic residues" evidence="11">
    <location>
        <begin position="3671"/>
        <end position="3693"/>
    </location>
</feature>
<feature type="compositionally biased region" description="Basic and acidic residues" evidence="11">
    <location>
        <begin position="3967"/>
        <end position="3978"/>
    </location>
</feature>
<feature type="compositionally biased region" description="Acidic residues" evidence="11">
    <location>
        <begin position="3809"/>
        <end position="3821"/>
    </location>
</feature>
<dbReference type="SUPFAM" id="SSF52540">
    <property type="entry name" value="P-loop containing nucleoside triphosphate hydrolases"/>
    <property type="match status" value="6"/>
</dbReference>
<evidence type="ECO:0000256" key="9">
    <source>
        <dbReference type="PIRNR" id="PIRNR010340"/>
    </source>
</evidence>
<dbReference type="PIRSF" id="PIRSF010340">
    <property type="entry name" value="Midasin"/>
    <property type="match status" value="1"/>
</dbReference>
<keyword evidence="10" id="KW-0175">Coiled coil</keyword>
<feature type="compositionally biased region" description="Acidic residues" evidence="11">
    <location>
        <begin position="3694"/>
        <end position="3707"/>
    </location>
</feature>
<evidence type="ECO:0000256" key="5">
    <source>
        <dbReference type="ARBA" id="ARBA00022741"/>
    </source>
</evidence>
<evidence type="ECO:0000256" key="8">
    <source>
        <dbReference type="ARBA" id="ARBA00023242"/>
    </source>
</evidence>
<dbReference type="SMART" id="SM00327">
    <property type="entry name" value="VWA"/>
    <property type="match status" value="1"/>
</dbReference>
<accession>A0A2J8VRT7</accession>
<dbReference type="Pfam" id="PF07728">
    <property type="entry name" value="AAA_5"/>
    <property type="match status" value="6"/>
</dbReference>
<dbReference type="InterPro" id="IPR027417">
    <property type="entry name" value="P-loop_NTPase"/>
</dbReference>
<dbReference type="SMART" id="SM00382">
    <property type="entry name" value="AAA"/>
    <property type="match status" value="5"/>
</dbReference>
<feature type="compositionally biased region" description="Polar residues" evidence="11">
    <location>
        <begin position="3947"/>
        <end position="3960"/>
    </location>
</feature>
<dbReference type="GO" id="GO:0030687">
    <property type="term" value="C:preribosome, large subunit precursor"/>
    <property type="evidence" value="ECO:0007669"/>
    <property type="project" value="TreeGrafter"/>
</dbReference>
<comment type="subcellular location">
    <subcellularLocation>
        <location evidence="1">Nucleus</location>
        <location evidence="1">Nucleolus</location>
    </subcellularLocation>
    <subcellularLocation>
        <location evidence="2">Nucleus</location>
        <location evidence="2">Nucleoplasm</location>
    </subcellularLocation>
</comment>
<feature type="compositionally biased region" description="Acidic residues" evidence="11">
    <location>
        <begin position="3654"/>
        <end position="3670"/>
    </location>
</feature>
<feature type="compositionally biased region" description="Basic and acidic residues" evidence="11">
    <location>
        <begin position="4147"/>
        <end position="4172"/>
    </location>
</feature>
<dbReference type="FunFam" id="3.40.50.300:FF:000956">
    <property type="entry name" value="Midasin"/>
    <property type="match status" value="1"/>
</dbReference>
<dbReference type="EMBL" id="NDHI03003411">
    <property type="protein sequence ID" value="PNJ60237.1"/>
    <property type="molecule type" value="Genomic_DNA"/>
</dbReference>
<feature type="region of interest" description="Disordered" evidence="11">
    <location>
        <begin position="3610"/>
        <end position="3636"/>
    </location>
</feature>
<dbReference type="InterPro" id="IPR036465">
    <property type="entry name" value="vWFA_dom_sf"/>
</dbReference>
<dbReference type="PANTHER" id="PTHR48103:SF2">
    <property type="entry name" value="MIDASIN"/>
    <property type="match status" value="1"/>
</dbReference>
<feature type="compositionally biased region" description="Basic and acidic residues" evidence="11">
    <location>
        <begin position="3615"/>
        <end position="3636"/>
    </location>
</feature>
<evidence type="ECO:0000256" key="3">
    <source>
        <dbReference type="ARBA" id="ARBA00007188"/>
    </source>
</evidence>
<keyword evidence="5 9" id="KW-0547">Nucleotide-binding</keyword>
<dbReference type="Pfam" id="PF17867">
    <property type="entry name" value="AAA_lid_7"/>
    <property type="match status" value="3"/>
</dbReference>
<dbReference type="FunFam" id="3.40.50.300:FF:000142">
    <property type="entry name" value="Midasin"/>
    <property type="match status" value="1"/>
</dbReference>